<dbReference type="Pfam" id="PF13342">
    <property type="entry name" value="Toprim_Crpt"/>
    <property type="match status" value="2"/>
</dbReference>
<evidence type="ECO:0000256" key="7">
    <source>
        <dbReference type="ARBA" id="ARBA00023125"/>
    </source>
</evidence>
<dbReference type="OrthoDB" id="9804262at2"/>
<feature type="domain" description="Toprim" evidence="13">
    <location>
        <begin position="2"/>
        <end position="137"/>
    </location>
</feature>
<dbReference type="PRINTS" id="PR00417">
    <property type="entry name" value="PRTPISMRASEI"/>
</dbReference>
<evidence type="ECO:0000259" key="13">
    <source>
        <dbReference type="PROSITE" id="PS50880"/>
    </source>
</evidence>
<dbReference type="InterPro" id="IPR006171">
    <property type="entry name" value="TOPRIM_dom"/>
</dbReference>
<dbReference type="SMART" id="SM00493">
    <property type="entry name" value="TOPRIM"/>
    <property type="match status" value="1"/>
</dbReference>
<reference evidence="16" key="2">
    <citation type="submission" date="2019-01" db="EMBL/GenBank/DDBJ databases">
        <title>Genome sequence of Desulfonema ishimotonii strain Tokyo 01.</title>
        <authorList>
            <person name="Fukui M."/>
        </authorList>
    </citation>
    <scope>NUCLEOTIDE SEQUENCE [LARGE SCALE GENOMIC DNA]</scope>
    <source>
        <strain evidence="16">Tokyo 01</strain>
    </source>
</reference>
<evidence type="ECO:0000256" key="4">
    <source>
        <dbReference type="ARBA" id="ARBA00022723"/>
    </source>
</evidence>
<gene>
    <name evidence="15" type="ORF">DENIS_3759</name>
</gene>
<keyword evidence="5" id="KW-0460">Magnesium</keyword>
<reference evidence="16" key="1">
    <citation type="submission" date="2017-11" db="EMBL/GenBank/DDBJ databases">
        <authorList>
            <person name="Watanabe M."/>
            <person name="Kojima H."/>
        </authorList>
    </citation>
    <scope>NUCLEOTIDE SEQUENCE [LARGE SCALE GENOMIC DNA]</scope>
    <source>
        <strain evidence="16">Tokyo 01</strain>
    </source>
</reference>
<dbReference type="GO" id="GO:0006310">
    <property type="term" value="P:DNA recombination"/>
    <property type="evidence" value="ECO:0007669"/>
    <property type="project" value="TreeGrafter"/>
</dbReference>
<dbReference type="SUPFAM" id="SSF56712">
    <property type="entry name" value="Prokaryotic type I DNA topoisomerase"/>
    <property type="match status" value="1"/>
</dbReference>
<keyword evidence="7" id="KW-0238">DNA-binding</keyword>
<dbReference type="InterPro" id="IPR000380">
    <property type="entry name" value="Topo_IA"/>
</dbReference>
<evidence type="ECO:0000256" key="9">
    <source>
        <dbReference type="ARBA" id="ARBA00030003"/>
    </source>
</evidence>
<dbReference type="InterPro" id="IPR023406">
    <property type="entry name" value="Topo_IA_AS"/>
</dbReference>
<dbReference type="GO" id="GO:0003917">
    <property type="term" value="F:DNA topoisomerase type I (single strand cut, ATP-independent) activity"/>
    <property type="evidence" value="ECO:0007669"/>
    <property type="project" value="UniProtKB-EC"/>
</dbReference>
<accession>A0A401G0M5</accession>
<proteinExistence type="inferred from homology"/>
<dbReference type="PANTHER" id="PTHR11390">
    <property type="entry name" value="PROKARYOTIC DNA TOPOISOMERASE"/>
    <property type="match status" value="1"/>
</dbReference>
<dbReference type="Gene3D" id="1.10.460.10">
    <property type="entry name" value="Topoisomerase I, domain 2"/>
    <property type="match status" value="1"/>
</dbReference>
<dbReference type="InterPro" id="IPR013497">
    <property type="entry name" value="Topo_IA_cen"/>
</dbReference>
<name>A0A401G0M5_9BACT</name>
<comment type="catalytic activity">
    <reaction evidence="1">
        <text>ATP-independent breakage of single-stranded DNA, followed by passage and rejoining.</text>
        <dbReference type="EC" id="5.6.2.1"/>
    </reaction>
</comment>
<dbReference type="NCBIfam" id="NF005829">
    <property type="entry name" value="PRK07726.1"/>
    <property type="match status" value="1"/>
</dbReference>
<evidence type="ECO:0000256" key="6">
    <source>
        <dbReference type="ARBA" id="ARBA00023029"/>
    </source>
</evidence>
<dbReference type="Gene3D" id="2.70.20.10">
    <property type="entry name" value="Topoisomerase I, domain 3"/>
    <property type="match status" value="1"/>
</dbReference>
<comment type="caution">
    <text evidence="15">The sequence shown here is derived from an EMBL/GenBank/DDBJ whole genome shotgun (WGS) entry which is preliminary data.</text>
</comment>
<dbReference type="InterPro" id="IPR013824">
    <property type="entry name" value="Topo_IA_cen_sub1"/>
</dbReference>
<dbReference type="GO" id="GO:0046872">
    <property type="term" value="F:metal ion binding"/>
    <property type="evidence" value="ECO:0007669"/>
    <property type="project" value="UniProtKB-KW"/>
</dbReference>
<sequence>MKTLIITEKPSVAMDFAKALGVNGKHDGYIEDGSYTITWAVGHLVELMAPDEYDPKWKRWRMETLPIIPATFEYKPLPKTRKQLNVIRGLLKRGSLETVVIATDAGREGEVIARTILMASGFGEMGRVQRFWTSQALTPQVVRDGMAALRPASDYDRLWQAGQARQIADWLVGMTCTRAATLVSRSKTGNGKNRGRKSANLFSVGRVQTAVLSLIADRRREREDFKPEPYWVLRAVFIGEKGEWAGMWFRKELTRFTKETEAKEIEAKMSGQTGAVRSVKRQKKKEPPPLLYSLTDLQREANRKLGLSAKETLGIAQRLYEEKKCLSYPRTDSKVLGSQNVDMARKLVKKLSGVYPKPFAGTDHSLIRASNKRVFNDARLTDHHALIPLAPAPESVSGRDRKVYDLVLKRFAAAFHPDCEFEQTEIITAVRDETFRTRGKRILIPGWRVVYEADAPRKKAARNGDEAVENLPPLIKGDPAAVKETRLERKMTQPPPDYNEALLLKEMTNPGRYVSEDDLKKIYRGDVGLGTQATRAQIIETLLAREYVVRRKKLLIATDKGVRLINMLRGFRQAGMLASPRETARWERQLEQIAQGNGSGEDFLNDIKRVVTTVVDEFKGEPEFLGRCPVCGGQVIRGKRDFGCSNWRKKDGGCRFVIRSQMAGQTLSHQVISELLARKEAGPLQGFADENSAPFTGLLRLAESDGFWVVRIEPTDAAAKPEAPAPTGGSGDVIGKCPACGGEVVDNPKSYGCANWRDEDGGCKFVIWKEVAKKLITPAMAKTLIEEGQIGPLDRFISKKGKPFSASLKLTQEDEKWGVRFLFDDRPQEENGSAKVIGRCPACGGEVVDNPKSYGCVNWREEDGGCKMVIWKTVAQKEISPEVARLLLEKRETDILFGFISRKGSAFAARLRLEEDVSGAYKVVFDFSDVR</sequence>
<dbReference type="InterPro" id="IPR013826">
    <property type="entry name" value="Topo_IA_cen_sub3"/>
</dbReference>
<dbReference type="InterPro" id="IPR023405">
    <property type="entry name" value="Topo_IA_core_domain"/>
</dbReference>
<comment type="similarity">
    <text evidence="2">Belongs to the type IA topoisomerase family.</text>
</comment>
<dbReference type="PROSITE" id="PS50880">
    <property type="entry name" value="TOPRIM"/>
    <property type="match status" value="1"/>
</dbReference>
<evidence type="ECO:0000256" key="11">
    <source>
        <dbReference type="ARBA" id="ARBA00032235"/>
    </source>
</evidence>
<dbReference type="Pfam" id="PF01751">
    <property type="entry name" value="Toprim"/>
    <property type="match status" value="1"/>
</dbReference>
<dbReference type="PANTHER" id="PTHR11390:SF21">
    <property type="entry name" value="DNA TOPOISOMERASE 3-ALPHA"/>
    <property type="match status" value="1"/>
</dbReference>
<evidence type="ECO:0000256" key="2">
    <source>
        <dbReference type="ARBA" id="ARBA00009446"/>
    </source>
</evidence>
<dbReference type="NCBIfam" id="TIGR01056">
    <property type="entry name" value="topB"/>
    <property type="match status" value="1"/>
</dbReference>
<dbReference type="InterPro" id="IPR025589">
    <property type="entry name" value="Toprim_C_rpt"/>
</dbReference>
<dbReference type="InterPro" id="IPR003601">
    <property type="entry name" value="Topo_IA_2"/>
</dbReference>
<keyword evidence="4" id="KW-0479">Metal-binding</keyword>
<dbReference type="SMART" id="SM00437">
    <property type="entry name" value="TOP1Ac"/>
    <property type="match status" value="1"/>
</dbReference>
<dbReference type="Pfam" id="PF01131">
    <property type="entry name" value="Topoisom_bac"/>
    <property type="match status" value="1"/>
</dbReference>
<dbReference type="CDD" id="cd00186">
    <property type="entry name" value="TOP1Ac"/>
    <property type="match status" value="1"/>
</dbReference>
<organism evidence="15 16">
    <name type="scientific">Desulfonema ishimotonii</name>
    <dbReference type="NCBI Taxonomy" id="45657"/>
    <lineage>
        <taxon>Bacteria</taxon>
        <taxon>Pseudomonadati</taxon>
        <taxon>Thermodesulfobacteriota</taxon>
        <taxon>Desulfobacteria</taxon>
        <taxon>Desulfobacterales</taxon>
        <taxon>Desulfococcaceae</taxon>
        <taxon>Desulfonema</taxon>
    </lineage>
</organism>
<dbReference type="GO" id="GO:0003677">
    <property type="term" value="F:DNA binding"/>
    <property type="evidence" value="ECO:0007669"/>
    <property type="project" value="UniProtKB-KW"/>
</dbReference>
<evidence type="ECO:0000256" key="8">
    <source>
        <dbReference type="ARBA" id="ARBA00023235"/>
    </source>
</evidence>
<evidence type="ECO:0000256" key="5">
    <source>
        <dbReference type="ARBA" id="ARBA00022842"/>
    </source>
</evidence>
<dbReference type="PROSITE" id="PS52039">
    <property type="entry name" value="TOPO_IA_2"/>
    <property type="match status" value="1"/>
</dbReference>
<feature type="domain" description="Topo IA-type catalytic" evidence="14">
    <location>
        <begin position="155"/>
        <end position="615"/>
    </location>
</feature>
<evidence type="ECO:0000313" key="16">
    <source>
        <dbReference type="Proteomes" id="UP000288096"/>
    </source>
</evidence>
<keyword evidence="6" id="KW-0799">Topoisomerase</keyword>
<dbReference type="RefSeq" id="WP_124329932.1">
    <property type="nucleotide sequence ID" value="NZ_BEXT01000001.1"/>
</dbReference>
<evidence type="ECO:0000313" key="15">
    <source>
        <dbReference type="EMBL" id="GBC62782.1"/>
    </source>
</evidence>
<dbReference type="InterPro" id="IPR005738">
    <property type="entry name" value="TopoIII"/>
</dbReference>
<dbReference type="AlphaFoldDB" id="A0A401G0M5"/>
<evidence type="ECO:0000256" key="12">
    <source>
        <dbReference type="ARBA" id="ARBA00032877"/>
    </source>
</evidence>
<evidence type="ECO:0000259" key="14">
    <source>
        <dbReference type="PROSITE" id="PS52039"/>
    </source>
</evidence>
<dbReference type="EC" id="5.6.2.1" evidence="3"/>
<dbReference type="Gene3D" id="3.40.50.140">
    <property type="match status" value="1"/>
</dbReference>
<keyword evidence="8 15" id="KW-0413">Isomerase</keyword>
<dbReference type="SMART" id="SM00436">
    <property type="entry name" value="TOP1Bc"/>
    <property type="match status" value="1"/>
</dbReference>
<evidence type="ECO:0000256" key="10">
    <source>
        <dbReference type="ARBA" id="ARBA00031985"/>
    </source>
</evidence>
<dbReference type="Proteomes" id="UP000288096">
    <property type="component" value="Unassembled WGS sequence"/>
</dbReference>
<dbReference type="EMBL" id="BEXT01000001">
    <property type="protein sequence ID" value="GBC62782.1"/>
    <property type="molecule type" value="Genomic_DNA"/>
</dbReference>
<dbReference type="Gene3D" id="1.10.290.10">
    <property type="entry name" value="Topoisomerase I, domain 4"/>
    <property type="match status" value="1"/>
</dbReference>
<dbReference type="InterPro" id="IPR003602">
    <property type="entry name" value="Topo_IA_DNA-bd_dom"/>
</dbReference>
<dbReference type="GO" id="GO:0006281">
    <property type="term" value="P:DNA repair"/>
    <property type="evidence" value="ECO:0007669"/>
    <property type="project" value="TreeGrafter"/>
</dbReference>
<dbReference type="InterPro" id="IPR013825">
    <property type="entry name" value="Topo_IA_cen_sub2"/>
</dbReference>
<dbReference type="GO" id="GO:0006265">
    <property type="term" value="P:DNA topological change"/>
    <property type="evidence" value="ECO:0007669"/>
    <property type="project" value="InterPro"/>
</dbReference>
<dbReference type="InterPro" id="IPR034144">
    <property type="entry name" value="TOPRIM_TopoIII"/>
</dbReference>
<dbReference type="PROSITE" id="PS00396">
    <property type="entry name" value="TOPO_IA_1"/>
    <property type="match status" value="1"/>
</dbReference>
<evidence type="ECO:0000256" key="1">
    <source>
        <dbReference type="ARBA" id="ARBA00000213"/>
    </source>
</evidence>
<dbReference type="GO" id="GO:0043597">
    <property type="term" value="C:cytoplasmic replication fork"/>
    <property type="evidence" value="ECO:0007669"/>
    <property type="project" value="TreeGrafter"/>
</dbReference>
<dbReference type="CDD" id="cd03362">
    <property type="entry name" value="TOPRIM_TopoIA_TopoIII"/>
    <property type="match status" value="1"/>
</dbReference>
<evidence type="ECO:0000256" key="3">
    <source>
        <dbReference type="ARBA" id="ARBA00012891"/>
    </source>
</evidence>
<protein>
    <recommendedName>
        <fullName evidence="3">DNA topoisomerase</fullName>
        <ecNumber evidence="3">5.6.2.1</ecNumber>
    </recommendedName>
    <alternativeName>
        <fullName evidence="12">Omega-protein</fullName>
    </alternativeName>
    <alternativeName>
        <fullName evidence="11">Relaxing enzyme</fullName>
    </alternativeName>
    <alternativeName>
        <fullName evidence="9">Swivelase</fullName>
    </alternativeName>
    <alternativeName>
        <fullName evidence="10">Untwisting enzyme</fullName>
    </alternativeName>
</protein>
<keyword evidence="16" id="KW-1185">Reference proteome</keyword>